<dbReference type="AlphaFoldDB" id="A0AA41G2L6"/>
<organism evidence="2 3">
    <name type="scientific">Haloarcula salina</name>
    <dbReference type="NCBI Taxonomy" id="1429914"/>
    <lineage>
        <taxon>Archaea</taxon>
        <taxon>Methanobacteriati</taxon>
        <taxon>Methanobacteriota</taxon>
        <taxon>Stenosarchaea group</taxon>
        <taxon>Halobacteria</taxon>
        <taxon>Halobacteriales</taxon>
        <taxon>Haloarculaceae</taxon>
        <taxon>Haloarcula</taxon>
    </lineage>
</organism>
<protein>
    <recommendedName>
        <fullName evidence="1">DUF7837 domain-containing protein</fullName>
    </recommendedName>
</protein>
<name>A0AA41G2L6_9EURY</name>
<comment type="caution">
    <text evidence="2">The sequence shown here is derived from an EMBL/GenBank/DDBJ whole genome shotgun (WGS) entry which is preliminary data.</text>
</comment>
<keyword evidence="3" id="KW-1185">Reference proteome</keyword>
<sequence length="55" mass="5886">MRERNTKTVDPPLGKCPACDATIPAANLVVAYEAAGDWPRMLAECPTCDEPVTPV</sequence>
<dbReference type="Pfam" id="PF25207">
    <property type="entry name" value="DUF7837"/>
    <property type="match status" value="1"/>
</dbReference>
<dbReference type="RefSeq" id="WP_174242968.1">
    <property type="nucleotide sequence ID" value="NZ_JAHQXE010000003.1"/>
</dbReference>
<feature type="domain" description="DUF7837" evidence="1">
    <location>
        <begin position="10"/>
        <end position="54"/>
    </location>
</feature>
<dbReference type="Proteomes" id="UP001166304">
    <property type="component" value="Unassembled WGS sequence"/>
</dbReference>
<accession>A0AA41G2L6</accession>
<gene>
    <name evidence="2" type="ORF">KTS37_10755</name>
</gene>
<evidence type="ECO:0000259" key="1">
    <source>
        <dbReference type="Pfam" id="PF25207"/>
    </source>
</evidence>
<dbReference type="EMBL" id="JAHQXE010000003">
    <property type="protein sequence ID" value="MBV0902268.1"/>
    <property type="molecule type" value="Genomic_DNA"/>
</dbReference>
<dbReference type="InterPro" id="IPR057159">
    <property type="entry name" value="DUF7837"/>
</dbReference>
<reference evidence="2" key="1">
    <citation type="submission" date="2021-06" db="EMBL/GenBank/DDBJ databases">
        <title>New haloarchaea isolates fom saline soil.</title>
        <authorList>
            <person name="Duran-Viseras A."/>
            <person name="Sanchez-Porro C.S."/>
            <person name="Ventosa A."/>
        </authorList>
    </citation>
    <scope>NUCLEOTIDE SEQUENCE</scope>
    <source>
        <strain evidence="2">JCM 18369</strain>
    </source>
</reference>
<proteinExistence type="predicted"/>
<evidence type="ECO:0000313" key="3">
    <source>
        <dbReference type="Proteomes" id="UP001166304"/>
    </source>
</evidence>
<evidence type="ECO:0000313" key="2">
    <source>
        <dbReference type="EMBL" id="MBV0902268.1"/>
    </source>
</evidence>